<dbReference type="PANTHER" id="PTHR33337">
    <property type="entry name" value="GFA DOMAIN-CONTAINING PROTEIN"/>
    <property type="match status" value="1"/>
</dbReference>
<dbReference type="InterPro" id="IPR006913">
    <property type="entry name" value="CENP-V/GFA"/>
</dbReference>
<dbReference type="SUPFAM" id="SSF51316">
    <property type="entry name" value="Mss4-like"/>
    <property type="match status" value="1"/>
</dbReference>
<keyword evidence="7" id="KW-1185">Reference proteome</keyword>
<evidence type="ECO:0000313" key="6">
    <source>
        <dbReference type="EMBL" id="GEP60538.1"/>
    </source>
</evidence>
<dbReference type="AlphaFoldDB" id="A0A512NNN1"/>
<dbReference type="GO" id="GO:0016846">
    <property type="term" value="F:carbon-sulfur lyase activity"/>
    <property type="evidence" value="ECO:0007669"/>
    <property type="project" value="InterPro"/>
</dbReference>
<evidence type="ECO:0000313" key="7">
    <source>
        <dbReference type="Proteomes" id="UP000321058"/>
    </source>
</evidence>
<dbReference type="PANTHER" id="PTHR33337:SF40">
    <property type="entry name" value="CENP-V_GFA DOMAIN-CONTAINING PROTEIN-RELATED"/>
    <property type="match status" value="1"/>
</dbReference>
<keyword evidence="4" id="KW-0456">Lyase</keyword>
<evidence type="ECO:0000256" key="2">
    <source>
        <dbReference type="ARBA" id="ARBA00022723"/>
    </source>
</evidence>
<proteinExistence type="inferred from homology"/>
<feature type="domain" description="CENP-V/GFA" evidence="5">
    <location>
        <begin position="7"/>
        <end position="110"/>
    </location>
</feature>
<accession>A0A512NNN1</accession>
<evidence type="ECO:0000259" key="5">
    <source>
        <dbReference type="PROSITE" id="PS51891"/>
    </source>
</evidence>
<dbReference type="Proteomes" id="UP000321058">
    <property type="component" value="Unassembled WGS sequence"/>
</dbReference>
<organism evidence="6 7">
    <name type="scientific">Reyranella soli</name>
    <dbReference type="NCBI Taxonomy" id="1230389"/>
    <lineage>
        <taxon>Bacteria</taxon>
        <taxon>Pseudomonadati</taxon>
        <taxon>Pseudomonadota</taxon>
        <taxon>Alphaproteobacteria</taxon>
        <taxon>Hyphomicrobiales</taxon>
        <taxon>Reyranellaceae</taxon>
        <taxon>Reyranella</taxon>
    </lineage>
</organism>
<dbReference type="Pfam" id="PF04828">
    <property type="entry name" value="GFA"/>
    <property type="match status" value="1"/>
</dbReference>
<evidence type="ECO:0000256" key="1">
    <source>
        <dbReference type="ARBA" id="ARBA00005495"/>
    </source>
</evidence>
<dbReference type="InterPro" id="IPR011057">
    <property type="entry name" value="Mss4-like_sf"/>
</dbReference>
<protein>
    <submittedName>
        <fullName evidence="6">Aldehyde-activating protein</fullName>
    </submittedName>
</protein>
<dbReference type="RefSeq" id="WP_147155881.1">
    <property type="nucleotide sequence ID" value="NZ_BKAJ01000168.1"/>
</dbReference>
<evidence type="ECO:0000256" key="4">
    <source>
        <dbReference type="ARBA" id="ARBA00023239"/>
    </source>
</evidence>
<dbReference type="OrthoDB" id="9807246at2"/>
<dbReference type="EMBL" id="BKAJ01000168">
    <property type="protein sequence ID" value="GEP60538.1"/>
    <property type="molecule type" value="Genomic_DNA"/>
</dbReference>
<dbReference type="Gene3D" id="3.90.1590.10">
    <property type="entry name" value="glutathione-dependent formaldehyde- activating enzyme (gfa)"/>
    <property type="match status" value="1"/>
</dbReference>
<dbReference type="GO" id="GO:0046872">
    <property type="term" value="F:metal ion binding"/>
    <property type="evidence" value="ECO:0007669"/>
    <property type="project" value="UniProtKB-KW"/>
</dbReference>
<name>A0A512NNN1_9HYPH</name>
<evidence type="ECO:0000256" key="3">
    <source>
        <dbReference type="ARBA" id="ARBA00022833"/>
    </source>
</evidence>
<reference evidence="6 7" key="1">
    <citation type="submission" date="2019-07" db="EMBL/GenBank/DDBJ databases">
        <title>Whole genome shotgun sequence of Reyranella soli NBRC 108950.</title>
        <authorList>
            <person name="Hosoyama A."/>
            <person name="Uohara A."/>
            <person name="Ohji S."/>
            <person name="Ichikawa N."/>
        </authorList>
    </citation>
    <scope>NUCLEOTIDE SEQUENCE [LARGE SCALE GENOMIC DNA]</scope>
    <source>
        <strain evidence="6 7">NBRC 108950</strain>
    </source>
</reference>
<comment type="similarity">
    <text evidence="1">Belongs to the Gfa family.</text>
</comment>
<comment type="caution">
    <text evidence="6">The sequence shown here is derived from an EMBL/GenBank/DDBJ whole genome shotgun (WGS) entry which is preliminary data.</text>
</comment>
<gene>
    <name evidence="6" type="ORF">RSO01_77040</name>
</gene>
<sequence length="143" mass="15786">MTQSVERAAACACGQLNIRTRGAPSIVSSCHCLECQRRTGSLFGAQAFFPRSGIVAINGERSTYRRQADSGAWLAFHFCPKCGSTVFWENERLPDIVSIAIGAFADPQFPPPVRTVFTRSKHDWLAFPDIPHHPESPTTLVPR</sequence>
<keyword evidence="2" id="KW-0479">Metal-binding</keyword>
<dbReference type="PROSITE" id="PS51891">
    <property type="entry name" value="CENP_V_GFA"/>
    <property type="match status" value="1"/>
</dbReference>
<keyword evidence="3" id="KW-0862">Zinc</keyword>